<sequence length="171" mass="20371">FETVPTWNGDTNTIVRWLNEINDIARYSTDIRTQLGSVIPRRLQGNAKTWYYSLPRKHRDYLEKDWKLLRKAIAEYYMNRKWAEVMRKKANRARYRETGHTRETPSEYYIRKVELLNTAYDLDDSEIISEVMEGAPANWSTILTTQSYDTGMDFQSAIKYHEDTLLELDKM</sequence>
<organism evidence="1 2">
    <name type="scientific">Dendrothele bispora (strain CBS 962.96)</name>
    <dbReference type="NCBI Taxonomy" id="1314807"/>
    <lineage>
        <taxon>Eukaryota</taxon>
        <taxon>Fungi</taxon>
        <taxon>Dikarya</taxon>
        <taxon>Basidiomycota</taxon>
        <taxon>Agaricomycotina</taxon>
        <taxon>Agaricomycetes</taxon>
        <taxon>Agaricomycetidae</taxon>
        <taxon>Agaricales</taxon>
        <taxon>Agaricales incertae sedis</taxon>
        <taxon>Dendrothele</taxon>
    </lineage>
</organism>
<evidence type="ECO:0000313" key="2">
    <source>
        <dbReference type="Proteomes" id="UP000297245"/>
    </source>
</evidence>
<name>A0A4S8M1L1_DENBC</name>
<evidence type="ECO:0000313" key="1">
    <source>
        <dbReference type="EMBL" id="THU95721.1"/>
    </source>
</evidence>
<dbReference type="OrthoDB" id="3203159at2759"/>
<evidence type="ECO:0008006" key="3">
    <source>
        <dbReference type="Google" id="ProtNLM"/>
    </source>
</evidence>
<feature type="non-terminal residue" evidence="1">
    <location>
        <position position="1"/>
    </location>
</feature>
<protein>
    <recommendedName>
        <fullName evidence="3">Retrotransposon gag domain-containing protein</fullName>
    </recommendedName>
</protein>
<feature type="non-terminal residue" evidence="1">
    <location>
        <position position="171"/>
    </location>
</feature>
<accession>A0A4S8M1L1</accession>
<keyword evidence="2" id="KW-1185">Reference proteome</keyword>
<proteinExistence type="predicted"/>
<dbReference type="EMBL" id="ML179193">
    <property type="protein sequence ID" value="THU95721.1"/>
    <property type="molecule type" value="Genomic_DNA"/>
</dbReference>
<gene>
    <name evidence="1" type="ORF">K435DRAFT_588146</name>
</gene>
<dbReference type="Proteomes" id="UP000297245">
    <property type="component" value="Unassembled WGS sequence"/>
</dbReference>
<dbReference type="AlphaFoldDB" id="A0A4S8M1L1"/>
<reference evidence="1 2" key="1">
    <citation type="journal article" date="2019" name="Nat. Ecol. Evol.">
        <title>Megaphylogeny resolves global patterns of mushroom evolution.</title>
        <authorList>
            <person name="Varga T."/>
            <person name="Krizsan K."/>
            <person name="Foldi C."/>
            <person name="Dima B."/>
            <person name="Sanchez-Garcia M."/>
            <person name="Sanchez-Ramirez S."/>
            <person name="Szollosi G.J."/>
            <person name="Szarkandi J.G."/>
            <person name="Papp V."/>
            <person name="Albert L."/>
            <person name="Andreopoulos W."/>
            <person name="Angelini C."/>
            <person name="Antonin V."/>
            <person name="Barry K.W."/>
            <person name="Bougher N.L."/>
            <person name="Buchanan P."/>
            <person name="Buyck B."/>
            <person name="Bense V."/>
            <person name="Catcheside P."/>
            <person name="Chovatia M."/>
            <person name="Cooper J."/>
            <person name="Damon W."/>
            <person name="Desjardin D."/>
            <person name="Finy P."/>
            <person name="Geml J."/>
            <person name="Haridas S."/>
            <person name="Hughes K."/>
            <person name="Justo A."/>
            <person name="Karasinski D."/>
            <person name="Kautmanova I."/>
            <person name="Kiss B."/>
            <person name="Kocsube S."/>
            <person name="Kotiranta H."/>
            <person name="LaButti K.M."/>
            <person name="Lechner B.E."/>
            <person name="Liimatainen K."/>
            <person name="Lipzen A."/>
            <person name="Lukacs Z."/>
            <person name="Mihaltcheva S."/>
            <person name="Morgado L.N."/>
            <person name="Niskanen T."/>
            <person name="Noordeloos M.E."/>
            <person name="Ohm R.A."/>
            <person name="Ortiz-Santana B."/>
            <person name="Ovrebo C."/>
            <person name="Racz N."/>
            <person name="Riley R."/>
            <person name="Savchenko A."/>
            <person name="Shiryaev A."/>
            <person name="Soop K."/>
            <person name="Spirin V."/>
            <person name="Szebenyi C."/>
            <person name="Tomsovsky M."/>
            <person name="Tulloss R.E."/>
            <person name="Uehling J."/>
            <person name="Grigoriev I.V."/>
            <person name="Vagvolgyi C."/>
            <person name="Papp T."/>
            <person name="Martin F.M."/>
            <person name="Miettinen O."/>
            <person name="Hibbett D.S."/>
            <person name="Nagy L.G."/>
        </authorList>
    </citation>
    <scope>NUCLEOTIDE SEQUENCE [LARGE SCALE GENOMIC DNA]</scope>
    <source>
        <strain evidence="1 2">CBS 962.96</strain>
    </source>
</reference>